<dbReference type="SUPFAM" id="SSF53474">
    <property type="entry name" value="alpha/beta-Hydrolases"/>
    <property type="match status" value="1"/>
</dbReference>
<dbReference type="InterPro" id="IPR000073">
    <property type="entry name" value="AB_hydrolase_1"/>
</dbReference>
<evidence type="ECO:0000313" key="2">
    <source>
        <dbReference type="EMBL" id="MFC0564039.1"/>
    </source>
</evidence>
<keyword evidence="2" id="KW-0378">Hydrolase</keyword>
<dbReference type="InterPro" id="IPR029058">
    <property type="entry name" value="AB_hydrolase_fold"/>
</dbReference>
<evidence type="ECO:0000313" key="3">
    <source>
        <dbReference type="Proteomes" id="UP001589894"/>
    </source>
</evidence>
<comment type="caution">
    <text evidence="2">The sequence shown here is derived from an EMBL/GenBank/DDBJ whole genome shotgun (WGS) entry which is preliminary data.</text>
</comment>
<accession>A0ABV6NTJ5</accession>
<keyword evidence="3" id="KW-1185">Reference proteome</keyword>
<dbReference type="EMBL" id="JBHLUE010000004">
    <property type="protein sequence ID" value="MFC0564039.1"/>
    <property type="molecule type" value="Genomic_DNA"/>
</dbReference>
<feature type="domain" description="AB hydrolase-1" evidence="1">
    <location>
        <begin position="28"/>
        <end position="279"/>
    </location>
</feature>
<evidence type="ECO:0000259" key="1">
    <source>
        <dbReference type="Pfam" id="PF00561"/>
    </source>
</evidence>
<reference evidence="2 3" key="1">
    <citation type="submission" date="2024-09" db="EMBL/GenBank/DDBJ databases">
        <authorList>
            <person name="Sun Q."/>
            <person name="Mori K."/>
        </authorList>
    </citation>
    <scope>NUCLEOTIDE SEQUENCE [LARGE SCALE GENOMIC DNA]</scope>
    <source>
        <strain evidence="2 3">TBRC 2205</strain>
    </source>
</reference>
<dbReference type="RefSeq" id="WP_377336982.1">
    <property type="nucleotide sequence ID" value="NZ_JBHLUE010000004.1"/>
</dbReference>
<proteinExistence type="predicted"/>
<sequence>MSGTDPTTVRAEDGRELEVLVTGPADGPVLVVHSGTPSAAADVPELSRPAAERGLRTVFYSRPGYAGSAPRPGRTVADAAADTRAVLDHLGCDRFVTVGTSGGGPHALACAAGLPDRCVAAATVAGVAPFEADGLDWYAGMGPENLEEFTAARDGAEALTAFLTAGQPGLAGITGADVAAALGGLASEVDRAALTGDFADALAESFRRSVSTGVAGWRDDDLAFVRPWGFDLSAIAVPVAVWQGAQDRTVPPQHGRWLAEHIRTARAHLYDDEGHLSLLLQGGRILDDLLGLAAGRL</sequence>
<dbReference type="PANTHER" id="PTHR43433:SF5">
    <property type="entry name" value="AB HYDROLASE-1 DOMAIN-CONTAINING PROTEIN"/>
    <property type="match status" value="1"/>
</dbReference>
<dbReference type="Proteomes" id="UP001589894">
    <property type="component" value="Unassembled WGS sequence"/>
</dbReference>
<dbReference type="Pfam" id="PF00561">
    <property type="entry name" value="Abhydrolase_1"/>
    <property type="match status" value="1"/>
</dbReference>
<dbReference type="PANTHER" id="PTHR43433">
    <property type="entry name" value="HYDROLASE, ALPHA/BETA FOLD FAMILY PROTEIN"/>
    <property type="match status" value="1"/>
</dbReference>
<dbReference type="InterPro" id="IPR050471">
    <property type="entry name" value="AB_hydrolase"/>
</dbReference>
<organism evidence="2 3">
    <name type="scientific">Plantactinospora siamensis</name>
    <dbReference type="NCBI Taxonomy" id="555372"/>
    <lineage>
        <taxon>Bacteria</taxon>
        <taxon>Bacillati</taxon>
        <taxon>Actinomycetota</taxon>
        <taxon>Actinomycetes</taxon>
        <taxon>Micromonosporales</taxon>
        <taxon>Micromonosporaceae</taxon>
        <taxon>Plantactinospora</taxon>
    </lineage>
</organism>
<protein>
    <submittedName>
        <fullName evidence="2">Alpha/beta fold hydrolase</fullName>
    </submittedName>
</protein>
<name>A0ABV6NTJ5_9ACTN</name>
<dbReference type="GO" id="GO:0016787">
    <property type="term" value="F:hydrolase activity"/>
    <property type="evidence" value="ECO:0007669"/>
    <property type="project" value="UniProtKB-KW"/>
</dbReference>
<gene>
    <name evidence="2" type="ORF">ACFFHU_07640</name>
</gene>
<dbReference type="Gene3D" id="3.40.50.1820">
    <property type="entry name" value="alpha/beta hydrolase"/>
    <property type="match status" value="1"/>
</dbReference>